<dbReference type="EMBL" id="JAIQZE010000012">
    <property type="protein sequence ID" value="MBZ9779447.1"/>
    <property type="molecule type" value="Genomic_DNA"/>
</dbReference>
<sequence length="291" mass="34580">MNNSKKHLFVIGNPRSGTTLFRIMLNSHSKMTIPPECGFIHWWYEKYKSWDKKSSISEFVTDLKSSKKIETWGLDFSDLERFLEDEVPQDYEELVFRVIEFYGQSKLNKADQHILGDKNNYYIKHLKEIKEISPEAFFIFLIRDPKAVFSSYKGIQKLKTVSNYKPELSLDVVDFIDEWLKNHKNILNFINGLKKDKFLIVNYEQLVVNTEDDLKRTSKFLDLNFEPGMLTYYKTNDEPNGLLDWKQKTLRPPDPSSIILYKETLTQDEIFKIEVQTKSLFNRFLNQQHFE</sequence>
<dbReference type="Proteomes" id="UP001199314">
    <property type="component" value="Unassembled WGS sequence"/>
</dbReference>
<keyword evidence="1" id="KW-0808">Transferase</keyword>
<comment type="caution">
    <text evidence="2">The sequence shown here is derived from an EMBL/GenBank/DDBJ whole genome shotgun (WGS) entry which is preliminary data.</text>
</comment>
<dbReference type="Pfam" id="PF13469">
    <property type="entry name" value="Sulfotransfer_3"/>
    <property type="match status" value="1"/>
</dbReference>
<evidence type="ECO:0000313" key="3">
    <source>
        <dbReference type="Proteomes" id="UP001199314"/>
    </source>
</evidence>
<proteinExistence type="predicted"/>
<evidence type="ECO:0000256" key="1">
    <source>
        <dbReference type="ARBA" id="ARBA00022679"/>
    </source>
</evidence>
<dbReference type="Gene3D" id="3.40.50.300">
    <property type="entry name" value="P-loop containing nucleotide triphosphate hydrolases"/>
    <property type="match status" value="1"/>
</dbReference>
<organism evidence="2 3">
    <name type="scientific">Psychroflexus longus</name>
    <dbReference type="NCBI Taxonomy" id="2873596"/>
    <lineage>
        <taxon>Bacteria</taxon>
        <taxon>Pseudomonadati</taxon>
        <taxon>Bacteroidota</taxon>
        <taxon>Flavobacteriia</taxon>
        <taxon>Flavobacteriales</taxon>
        <taxon>Flavobacteriaceae</taxon>
        <taxon>Psychroflexus</taxon>
    </lineage>
</organism>
<dbReference type="PANTHER" id="PTHR12788">
    <property type="entry name" value="PROTEIN-TYROSINE SULFOTRANSFERASE 2"/>
    <property type="match status" value="1"/>
</dbReference>
<name>A0ABS7XNA7_9FLAO</name>
<dbReference type="SUPFAM" id="SSF52540">
    <property type="entry name" value="P-loop containing nucleoside triphosphate hydrolases"/>
    <property type="match status" value="1"/>
</dbReference>
<accession>A0ABS7XNA7</accession>
<dbReference type="PANTHER" id="PTHR12788:SF10">
    <property type="entry name" value="PROTEIN-TYROSINE SULFOTRANSFERASE"/>
    <property type="match status" value="1"/>
</dbReference>
<reference evidence="3" key="1">
    <citation type="submission" date="2023-07" db="EMBL/GenBank/DDBJ databases">
        <title>Novel species isolated from saline lakes on Tibetan Plateau.</title>
        <authorList>
            <person name="Lu H."/>
        </authorList>
    </citation>
    <scope>NUCLEOTIDE SEQUENCE [LARGE SCALE GENOMIC DNA]</scope>
    <source>
        <strain evidence="3">CAK8W</strain>
    </source>
</reference>
<evidence type="ECO:0000313" key="2">
    <source>
        <dbReference type="EMBL" id="MBZ9779447.1"/>
    </source>
</evidence>
<keyword evidence="3" id="KW-1185">Reference proteome</keyword>
<dbReference type="InterPro" id="IPR026634">
    <property type="entry name" value="TPST-like"/>
</dbReference>
<protein>
    <submittedName>
        <fullName evidence="2">Sulfotransferase</fullName>
    </submittedName>
</protein>
<gene>
    <name evidence="2" type="ORF">LB452_10990</name>
</gene>
<dbReference type="InterPro" id="IPR027417">
    <property type="entry name" value="P-loop_NTPase"/>
</dbReference>
<dbReference type="RefSeq" id="WP_224461784.1">
    <property type="nucleotide sequence ID" value="NZ_JAIQZE010000012.1"/>
</dbReference>